<name>A0AAW2U5N4_9LAMI</name>
<proteinExistence type="predicted"/>
<organism evidence="3">
    <name type="scientific">Sesamum latifolium</name>
    <dbReference type="NCBI Taxonomy" id="2727402"/>
    <lineage>
        <taxon>Eukaryota</taxon>
        <taxon>Viridiplantae</taxon>
        <taxon>Streptophyta</taxon>
        <taxon>Embryophyta</taxon>
        <taxon>Tracheophyta</taxon>
        <taxon>Spermatophyta</taxon>
        <taxon>Magnoliopsida</taxon>
        <taxon>eudicotyledons</taxon>
        <taxon>Gunneridae</taxon>
        <taxon>Pentapetalae</taxon>
        <taxon>asterids</taxon>
        <taxon>lamiids</taxon>
        <taxon>Lamiales</taxon>
        <taxon>Pedaliaceae</taxon>
        <taxon>Sesamum</taxon>
    </lineage>
</organism>
<dbReference type="Pfam" id="PF08506">
    <property type="entry name" value="Cse1"/>
    <property type="match status" value="1"/>
</dbReference>
<dbReference type="Pfam" id="PF03378">
    <property type="entry name" value="CAS_CSE1"/>
    <property type="match status" value="1"/>
</dbReference>
<gene>
    <name evidence="3" type="ORF">Slati_3814100</name>
</gene>
<comment type="caution">
    <text evidence="3">The sequence shown here is derived from an EMBL/GenBank/DDBJ whole genome shotgun (WGS) entry which is preliminary data.</text>
</comment>
<dbReference type="InterPro" id="IPR013713">
    <property type="entry name" value="XPO2_central"/>
</dbReference>
<evidence type="ECO:0000259" key="2">
    <source>
        <dbReference type="Pfam" id="PF08506"/>
    </source>
</evidence>
<protein>
    <submittedName>
        <fullName evidence="3">Exportin-2</fullName>
    </submittedName>
</protein>
<dbReference type="GO" id="GO:0031267">
    <property type="term" value="F:small GTPase binding"/>
    <property type="evidence" value="ECO:0007669"/>
    <property type="project" value="InterPro"/>
</dbReference>
<dbReference type="Gene3D" id="1.25.10.10">
    <property type="entry name" value="Leucine-rich Repeat Variant"/>
    <property type="match status" value="1"/>
</dbReference>
<feature type="domain" description="Exportin-2 central" evidence="2">
    <location>
        <begin position="1"/>
        <end position="48"/>
    </location>
</feature>
<dbReference type="GO" id="GO:0005635">
    <property type="term" value="C:nuclear envelope"/>
    <property type="evidence" value="ECO:0007669"/>
    <property type="project" value="TreeGrafter"/>
</dbReference>
<reference evidence="3" key="2">
    <citation type="journal article" date="2024" name="Plant">
        <title>Genomic evolution and insights into agronomic trait innovations of Sesamum species.</title>
        <authorList>
            <person name="Miao H."/>
            <person name="Wang L."/>
            <person name="Qu L."/>
            <person name="Liu H."/>
            <person name="Sun Y."/>
            <person name="Le M."/>
            <person name="Wang Q."/>
            <person name="Wei S."/>
            <person name="Zheng Y."/>
            <person name="Lin W."/>
            <person name="Duan Y."/>
            <person name="Cao H."/>
            <person name="Xiong S."/>
            <person name="Wang X."/>
            <person name="Wei L."/>
            <person name="Li C."/>
            <person name="Ma Q."/>
            <person name="Ju M."/>
            <person name="Zhao R."/>
            <person name="Li G."/>
            <person name="Mu C."/>
            <person name="Tian Q."/>
            <person name="Mei H."/>
            <person name="Zhang T."/>
            <person name="Gao T."/>
            <person name="Zhang H."/>
        </authorList>
    </citation>
    <scope>NUCLEOTIDE SEQUENCE</scope>
    <source>
        <strain evidence="3">KEN1</strain>
    </source>
</reference>
<dbReference type="GO" id="GO:0006606">
    <property type="term" value="P:protein import into nucleus"/>
    <property type="evidence" value="ECO:0007669"/>
    <property type="project" value="TreeGrafter"/>
</dbReference>
<dbReference type="GO" id="GO:0005049">
    <property type="term" value="F:nuclear export signal receptor activity"/>
    <property type="evidence" value="ECO:0007669"/>
    <property type="project" value="TreeGrafter"/>
</dbReference>
<dbReference type="AlphaFoldDB" id="A0AAW2U5N4"/>
<dbReference type="EMBL" id="JACGWN010000013">
    <property type="protein sequence ID" value="KAL0412244.1"/>
    <property type="molecule type" value="Genomic_DNA"/>
</dbReference>
<dbReference type="PANTHER" id="PTHR10997:SF8">
    <property type="entry name" value="EXPORTIN-2"/>
    <property type="match status" value="1"/>
</dbReference>
<feature type="domain" description="Exportin-2 C-terminal" evidence="1">
    <location>
        <begin position="105"/>
        <end position="183"/>
    </location>
</feature>
<dbReference type="SUPFAM" id="SSF48371">
    <property type="entry name" value="ARM repeat"/>
    <property type="match status" value="1"/>
</dbReference>
<dbReference type="GO" id="GO:0005829">
    <property type="term" value="C:cytosol"/>
    <property type="evidence" value="ECO:0007669"/>
    <property type="project" value="TreeGrafter"/>
</dbReference>
<dbReference type="PANTHER" id="PTHR10997">
    <property type="entry name" value="IMPORTIN-7, 8, 11"/>
    <property type="match status" value="1"/>
</dbReference>
<sequence length="196" mass="21751">MLKAGALKFFTMFWNQISKPIAMALLPDVIRFLGAESNVVHSYAASCIETFLLVEDEGGRARYTAADVSLFLLALMTSPFTALQKPESEENQYVMKCIIRVLGVANVSHEDPSLISSFETSLLPSLQMILSRDVSEFFPYAFQLLAQLVDLNGSPVTGNIMEIFAILLLPESWKKSANVLALVDCSRHSSEKHRMS</sequence>
<reference evidence="3" key="1">
    <citation type="submission" date="2020-06" db="EMBL/GenBank/DDBJ databases">
        <authorList>
            <person name="Li T."/>
            <person name="Hu X."/>
            <person name="Zhang T."/>
            <person name="Song X."/>
            <person name="Zhang H."/>
            <person name="Dai N."/>
            <person name="Sheng W."/>
            <person name="Hou X."/>
            <person name="Wei L."/>
        </authorList>
    </citation>
    <scope>NUCLEOTIDE SEQUENCE</scope>
    <source>
        <strain evidence="3">KEN1</strain>
        <tissue evidence="3">Leaf</tissue>
    </source>
</reference>
<dbReference type="GO" id="GO:0006611">
    <property type="term" value="P:protein export from nucleus"/>
    <property type="evidence" value="ECO:0007669"/>
    <property type="project" value="TreeGrafter"/>
</dbReference>
<evidence type="ECO:0000313" key="3">
    <source>
        <dbReference type="EMBL" id="KAL0412244.1"/>
    </source>
</evidence>
<accession>A0AAW2U5N4</accession>
<evidence type="ECO:0000259" key="1">
    <source>
        <dbReference type="Pfam" id="PF03378"/>
    </source>
</evidence>
<dbReference type="InterPro" id="IPR016024">
    <property type="entry name" value="ARM-type_fold"/>
</dbReference>
<dbReference type="InterPro" id="IPR005043">
    <property type="entry name" value="XPO2_C"/>
</dbReference>
<dbReference type="InterPro" id="IPR011989">
    <property type="entry name" value="ARM-like"/>
</dbReference>